<evidence type="ECO:0000313" key="4">
    <source>
        <dbReference type="Proteomes" id="UP000235963"/>
    </source>
</evidence>
<feature type="transmembrane region" description="Helical" evidence="1">
    <location>
        <begin position="32"/>
        <end position="54"/>
    </location>
</feature>
<dbReference type="CDD" id="cd16015">
    <property type="entry name" value="LTA_synthase"/>
    <property type="match status" value="1"/>
</dbReference>
<sequence>MVSYYHMLCNWSKSPGKKNYLSKKKVSLKNDILSQNISLGQTFTLLTLTSPLFLERLSENTLLPVSNIKLPNLSHNVWQYTLTFYFLSTIITLLIAHMVEDFKQNRVGISSLLSTSIIIAIIANYFIQVGITDKGSHYHYFIAPGATILQIIILTFLFIVPYLIINRYIPATLLNLILAASFALINAMKFEARQEPFIVSDLIWIKDIQFFKDYISFNAIISIVIFIAIISLFLKFTYKKCLWSPLFKTNTSHISFILIFFSLFFSGANFIKKHANSPFPAGIPILSSVYNFYDVNWLGINANARFQSLSYVWLKSLTVDKMKMPEGYNRQKIEDIYHKYHDLSEAINKKRKSSIDDQTIIYVLSESLANPLHLDGIESSTNPLENIDQLKKDTTSGMMISDGYGGGTANMEYQSITGLNMTSFSSNVTVLNSEIFPNMDFVPSISHFYKPQNRIVIHLDNAHNYNRTAVYGKLNFNKFIAKDGSDDKPKSIKPYGQYPSDQSTYQNIIIQLDDKENKFIYAITMQNHGPYNANGASYAIKGKNFSEVENRRLQDYTNRLAETDRATSDFFEKLSQMKKPITVVFYGDHLPGLYPNSFFKTSDNRKKATDYFIWSNQENFEKQNFPTVRSNDFPALLFESTKSKLSPYYALLSKNLPSEDFIIDKKAAEDLKYIQYDITVGKNHIKKHSDFFSIPTKD</sequence>
<protein>
    <recommendedName>
        <fullName evidence="2">Sulfatase N-terminal domain-containing protein</fullName>
    </recommendedName>
</protein>
<dbReference type="Gene3D" id="3.40.720.10">
    <property type="entry name" value="Alkaline Phosphatase, subunit A"/>
    <property type="match status" value="1"/>
</dbReference>
<evidence type="ECO:0000259" key="2">
    <source>
        <dbReference type="Pfam" id="PF00884"/>
    </source>
</evidence>
<feature type="transmembrane region" description="Helical" evidence="1">
    <location>
        <begin position="77"/>
        <end position="95"/>
    </location>
</feature>
<feature type="transmembrane region" description="Helical" evidence="1">
    <location>
        <begin position="139"/>
        <end position="164"/>
    </location>
</feature>
<feature type="transmembrane region" description="Helical" evidence="1">
    <location>
        <begin position="214"/>
        <end position="234"/>
    </location>
</feature>
<feature type="transmembrane region" description="Helical" evidence="1">
    <location>
        <begin position="254"/>
        <end position="271"/>
    </location>
</feature>
<reference evidence="3 4" key="1">
    <citation type="submission" date="2015-12" db="EMBL/GenBank/DDBJ databases">
        <title>Streptococcus penaeicida sp. nov.</title>
        <authorList>
            <person name="Gomez-Gil B."/>
            <person name="Morales-Covarrubias M."/>
        </authorList>
    </citation>
    <scope>NUCLEOTIDE SEQUENCE [LARGE SCALE GENOMIC DNA]</scope>
    <source>
        <strain evidence="3 4">CAIM 1838</strain>
    </source>
</reference>
<feature type="domain" description="Sulfatase N-terminal" evidence="2">
    <location>
        <begin position="358"/>
        <end position="636"/>
    </location>
</feature>
<keyword evidence="1" id="KW-0472">Membrane</keyword>
<name>A0A2N8LE33_9STRE</name>
<dbReference type="EMBL" id="LOCM01000006">
    <property type="protein sequence ID" value="PND48438.1"/>
    <property type="molecule type" value="Genomic_DNA"/>
</dbReference>
<accession>A0A2N8LE33</accession>
<organism evidence="3 4">
    <name type="scientific">Streptococcus penaeicida</name>
    <dbReference type="NCBI Taxonomy" id="1765960"/>
    <lineage>
        <taxon>Bacteria</taxon>
        <taxon>Bacillati</taxon>
        <taxon>Bacillota</taxon>
        <taxon>Bacilli</taxon>
        <taxon>Lactobacillales</taxon>
        <taxon>Streptococcaceae</taxon>
        <taxon>Streptococcus</taxon>
    </lineage>
</organism>
<keyword evidence="1" id="KW-1133">Transmembrane helix</keyword>
<feature type="transmembrane region" description="Helical" evidence="1">
    <location>
        <begin position="107"/>
        <end position="127"/>
    </location>
</feature>
<dbReference type="OrthoDB" id="243547at2"/>
<keyword evidence="4" id="KW-1185">Reference proteome</keyword>
<dbReference type="InterPro" id="IPR000917">
    <property type="entry name" value="Sulfatase_N"/>
</dbReference>
<gene>
    <name evidence="3" type="ORF">AT575_01180</name>
</gene>
<comment type="caution">
    <text evidence="3">The sequence shown here is derived from an EMBL/GenBank/DDBJ whole genome shotgun (WGS) entry which is preliminary data.</text>
</comment>
<dbReference type="AlphaFoldDB" id="A0A2N8LE33"/>
<evidence type="ECO:0000313" key="3">
    <source>
        <dbReference type="EMBL" id="PND48438.1"/>
    </source>
</evidence>
<evidence type="ECO:0000256" key="1">
    <source>
        <dbReference type="SAM" id="Phobius"/>
    </source>
</evidence>
<feature type="transmembrane region" description="Helical" evidence="1">
    <location>
        <begin position="171"/>
        <end position="188"/>
    </location>
</feature>
<dbReference type="SUPFAM" id="SSF53649">
    <property type="entry name" value="Alkaline phosphatase-like"/>
    <property type="match status" value="1"/>
</dbReference>
<dbReference type="Pfam" id="PF00884">
    <property type="entry name" value="Sulfatase"/>
    <property type="match status" value="1"/>
</dbReference>
<keyword evidence="1" id="KW-0812">Transmembrane</keyword>
<dbReference type="Proteomes" id="UP000235963">
    <property type="component" value="Unassembled WGS sequence"/>
</dbReference>
<proteinExistence type="predicted"/>
<dbReference type="InterPro" id="IPR017850">
    <property type="entry name" value="Alkaline_phosphatase_core_sf"/>
</dbReference>